<evidence type="ECO:0000256" key="1">
    <source>
        <dbReference type="SAM" id="MobiDB-lite"/>
    </source>
</evidence>
<dbReference type="EMBL" id="KY400105">
    <property type="protein sequence ID" value="ART90560.1"/>
    <property type="molecule type" value="Genomic_DNA"/>
</dbReference>
<organism evidence="2">
    <name type="scientific">uncultured Pseudomonadota bacterium</name>
    <dbReference type="NCBI Taxonomy" id="153809"/>
    <lineage>
        <taxon>Bacteria</taxon>
        <taxon>Pseudomonadati</taxon>
        <taxon>Pseudomonadota</taxon>
        <taxon>environmental samples</taxon>
    </lineage>
</organism>
<feature type="region of interest" description="Disordered" evidence="1">
    <location>
        <begin position="79"/>
        <end position="99"/>
    </location>
</feature>
<sequence>MAGFVSLLATGPASGDVALVEGGPLKVYGDFRARQEFDWDSQRANGAMRTDRTRARIRARFGFKYKPIDELEFGVRARSGNQRSQQSPHATIADFSSDDHGERSGVLDKYFAKVSLDPVWVWGGSNGFPFWKQNEHFWDDDVTLLGGAAGGGFDTGVGKLSVTTGVFALPDGMMSHQLGKMIAGQLKYSGDVAEGIKLNAAAGYFDMKGKDGAVNIRNGNGARDYQIGVVSVQAKLLAMDMPITLGADFMHNFESYSASDSNAFTVANRNERDGFILSAKVGKLKEWGDWLVGYYFARIETLAVNASYAQDDWVRWGSANQTDSSDLRGHEFRTAFAISGKTNLVARLYIVDAITSTQDGKRFRIDFNTKF</sequence>
<name>A0A2P0QJ93_9PROT</name>
<protein>
    <submittedName>
        <fullName evidence="2">Putative porin</fullName>
    </submittedName>
</protein>
<accession>A0A2P0QJ93</accession>
<dbReference type="InterPro" id="IPR032638">
    <property type="entry name" value="Porin_5"/>
</dbReference>
<dbReference type="AlphaFoldDB" id="A0A2P0QJ93"/>
<proteinExistence type="predicted"/>
<reference evidence="2" key="1">
    <citation type="submission" date="2016-12" db="EMBL/GenBank/DDBJ databases">
        <title>Arsenic respiratory pathways in the anoxic pelagic waters of the Pacific Ocean.</title>
        <authorList>
            <person name="Saunders J.K."/>
            <person name="Fuchsman C.A."/>
            <person name="McKay C."/>
            <person name="Rocap G."/>
        </authorList>
    </citation>
    <scope>NUCLEOTIDE SEQUENCE</scope>
</reference>
<evidence type="ECO:0000313" key="2">
    <source>
        <dbReference type="EMBL" id="ART90560.1"/>
    </source>
</evidence>
<feature type="compositionally biased region" description="Polar residues" evidence="1">
    <location>
        <begin position="79"/>
        <end position="89"/>
    </location>
</feature>
<dbReference type="Pfam" id="PF16930">
    <property type="entry name" value="Porin_5"/>
    <property type="match status" value="1"/>
</dbReference>